<dbReference type="SUPFAM" id="SSF51679">
    <property type="entry name" value="Bacterial luciferase-like"/>
    <property type="match status" value="1"/>
</dbReference>
<dbReference type="InterPro" id="IPR050766">
    <property type="entry name" value="Bact_Lucif_Oxidored"/>
</dbReference>
<dbReference type="PANTHER" id="PTHR30137">
    <property type="entry name" value="LUCIFERASE-LIKE MONOOXYGENASE"/>
    <property type="match status" value="1"/>
</dbReference>
<gene>
    <name evidence="3" type="ORF">JOD17_003221</name>
</gene>
<dbReference type="InterPro" id="IPR011251">
    <property type="entry name" value="Luciferase-like_dom"/>
</dbReference>
<accession>A0ABS2PFK0</accession>
<dbReference type="InterPro" id="IPR019949">
    <property type="entry name" value="CmoO-like"/>
</dbReference>
<name>A0ABS2PFK0_9BACL</name>
<dbReference type="CDD" id="cd00347">
    <property type="entry name" value="Flavin_utilizing_monoxygenases"/>
    <property type="match status" value="1"/>
</dbReference>
<keyword evidence="4" id="KW-1185">Reference proteome</keyword>
<dbReference type="RefSeq" id="WP_204698869.1">
    <property type="nucleotide sequence ID" value="NZ_JAFBEC010000009.1"/>
</dbReference>
<dbReference type="PANTHER" id="PTHR30137:SF19">
    <property type="entry name" value="LUCIFERASE-LIKE MONOOXYGENASE"/>
    <property type="match status" value="1"/>
</dbReference>
<dbReference type="InterPro" id="IPR036661">
    <property type="entry name" value="Luciferase-like_sf"/>
</dbReference>
<dbReference type="Gene3D" id="3.20.20.30">
    <property type="entry name" value="Luciferase-like domain"/>
    <property type="match status" value="1"/>
</dbReference>
<sequence>MKLSVLDSSPIAAGKSSQDALIDSATLAQAVEQLGYTRFWLTEHHDLNGLASSTPEVLLAWIGGKTSCIRLGTGAILLPHYKPFKVAEIHHTLATLFPDRIDIGLGRAPGGSAEVTNALNDNFLQAVYNMPDLVQELLAYIDQTVTHIHASPVPNTPPSTWLLGTSKKSAELAAKLGISYAFGQWMSDTDGTEAITLYHDQFIPRTRGSQANSMMTIAALCAETNEKAMLLAKSLFLWQQQVNHGHGNDGIPSIQVASQYRFKSDEQTKFEEYVQKMIVGEPAVVAKKIAELPTEEVMIHTPAHDVNDRIHSYKLIADAMNDLSLGRLN</sequence>
<feature type="domain" description="Luciferase-like" evidence="2">
    <location>
        <begin position="1"/>
        <end position="292"/>
    </location>
</feature>
<dbReference type="EMBL" id="JAFBEC010000009">
    <property type="protein sequence ID" value="MBM7634121.1"/>
    <property type="molecule type" value="Genomic_DNA"/>
</dbReference>
<proteinExistence type="predicted"/>
<evidence type="ECO:0000313" key="4">
    <source>
        <dbReference type="Proteomes" id="UP000741863"/>
    </source>
</evidence>
<comment type="caution">
    <text evidence="3">The sequence shown here is derived from an EMBL/GenBank/DDBJ whole genome shotgun (WGS) entry which is preliminary data.</text>
</comment>
<reference evidence="3 4" key="1">
    <citation type="submission" date="2021-01" db="EMBL/GenBank/DDBJ databases">
        <title>Genomic Encyclopedia of Type Strains, Phase IV (KMG-IV): sequencing the most valuable type-strain genomes for metagenomic binning, comparative biology and taxonomic classification.</title>
        <authorList>
            <person name="Goeker M."/>
        </authorList>
    </citation>
    <scope>NUCLEOTIDE SEQUENCE [LARGE SCALE GENOMIC DNA]</scope>
    <source>
        <strain evidence="3 4">DSM 25540</strain>
    </source>
</reference>
<evidence type="ECO:0000256" key="1">
    <source>
        <dbReference type="ARBA" id="ARBA00007789"/>
    </source>
</evidence>
<protein>
    <submittedName>
        <fullName evidence="3">Luciferase family oxidoreductase group 1</fullName>
    </submittedName>
</protein>
<dbReference type="Proteomes" id="UP000741863">
    <property type="component" value="Unassembled WGS sequence"/>
</dbReference>
<evidence type="ECO:0000313" key="3">
    <source>
        <dbReference type="EMBL" id="MBM7634121.1"/>
    </source>
</evidence>
<dbReference type="NCBIfam" id="TIGR03558">
    <property type="entry name" value="oxido_grp_1"/>
    <property type="match status" value="1"/>
</dbReference>
<organism evidence="3 4">
    <name type="scientific">Geomicrobium sediminis</name>
    <dbReference type="NCBI Taxonomy" id="1347788"/>
    <lineage>
        <taxon>Bacteria</taxon>
        <taxon>Bacillati</taxon>
        <taxon>Bacillota</taxon>
        <taxon>Bacilli</taxon>
        <taxon>Bacillales</taxon>
        <taxon>Geomicrobium</taxon>
    </lineage>
</organism>
<dbReference type="Pfam" id="PF00296">
    <property type="entry name" value="Bac_luciferase"/>
    <property type="match status" value="1"/>
</dbReference>
<evidence type="ECO:0000259" key="2">
    <source>
        <dbReference type="Pfam" id="PF00296"/>
    </source>
</evidence>
<comment type="similarity">
    <text evidence="1">To bacterial alkanal monooxygenase alpha and beta chains.</text>
</comment>